<dbReference type="GO" id="GO:0003700">
    <property type="term" value="F:DNA-binding transcription factor activity"/>
    <property type="evidence" value="ECO:0007669"/>
    <property type="project" value="TreeGrafter"/>
</dbReference>
<reference evidence="7" key="1">
    <citation type="submission" date="2021-04" db="EMBL/GenBank/DDBJ databases">
        <title>A novel Synergistetes isolate from a pyrite-forming mixed culture.</title>
        <authorList>
            <person name="Bunk B."/>
            <person name="Sproer C."/>
            <person name="Spring S."/>
            <person name="Pester M."/>
        </authorList>
    </citation>
    <scope>NUCLEOTIDE SEQUENCE [LARGE SCALE GENOMIC DNA]</scope>
    <source>
        <strain evidence="7">J.5.4.2-T.3.5.2</strain>
    </source>
</reference>
<evidence type="ECO:0000256" key="3">
    <source>
        <dbReference type="ARBA" id="ARBA00023163"/>
    </source>
</evidence>
<keyword evidence="7" id="KW-1185">Reference proteome</keyword>
<feature type="DNA-binding region" description="H-T-H motif" evidence="4">
    <location>
        <begin position="31"/>
        <end position="50"/>
    </location>
</feature>
<dbReference type="InterPro" id="IPR009057">
    <property type="entry name" value="Homeodomain-like_sf"/>
</dbReference>
<evidence type="ECO:0000313" key="7">
    <source>
        <dbReference type="Proteomes" id="UP000671879"/>
    </source>
</evidence>
<proteinExistence type="predicted"/>
<dbReference type="InterPro" id="IPR001647">
    <property type="entry name" value="HTH_TetR"/>
</dbReference>
<dbReference type="EMBL" id="CP072943">
    <property type="protein sequence ID" value="QTX32479.1"/>
    <property type="molecule type" value="Genomic_DNA"/>
</dbReference>
<dbReference type="KEGG" id="aram:KAR29_00570"/>
<evidence type="ECO:0000256" key="2">
    <source>
        <dbReference type="ARBA" id="ARBA00023125"/>
    </source>
</evidence>
<dbReference type="SUPFAM" id="SSF48498">
    <property type="entry name" value="Tetracyclin repressor-like, C-terminal domain"/>
    <property type="match status" value="1"/>
</dbReference>
<sequence>MAAARDGEGTRRKILGAAEELFAERGFDGTTIREVAERSGLSGPLILFHFQTKEGLYEAVKDDIVRRWQANLDGSPLPKGGAGAFVDVMIEAAFAFYRDNPTMVRIANWGRLAGDDAPWGGEEEIHRWYRTSLVEAQRRKEIRDDISPLAITALISGAVHVWWEFRGHMEEHVRQGSYEPLSDDAYLDQITAVIRRGLAPLGGEKEKEA</sequence>
<keyword evidence="2 4" id="KW-0238">DNA-binding</keyword>
<dbReference type="InterPro" id="IPR041467">
    <property type="entry name" value="Sco4008_C"/>
</dbReference>
<evidence type="ECO:0000256" key="1">
    <source>
        <dbReference type="ARBA" id="ARBA00023015"/>
    </source>
</evidence>
<evidence type="ECO:0000259" key="5">
    <source>
        <dbReference type="PROSITE" id="PS50977"/>
    </source>
</evidence>
<feature type="domain" description="HTH tetR-type" evidence="5">
    <location>
        <begin position="8"/>
        <end position="68"/>
    </location>
</feature>
<dbReference type="PROSITE" id="PS50977">
    <property type="entry name" value="HTH_TETR_2"/>
    <property type="match status" value="1"/>
</dbReference>
<dbReference type="PANTHER" id="PTHR30055">
    <property type="entry name" value="HTH-TYPE TRANSCRIPTIONAL REGULATOR RUTR"/>
    <property type="match status" value="1"/>
</dbReference>
<organism evidence="6 7">
    <name type="scientific">Aminithiophilus ramosus</name>
    <dbReference type="NCBI Taxonomy" id="3029084"/>
    <lineage>
        <taxon>Bacteria</taxon>
        <taxon>Thermotogati</taxon>
        <taxon>Synergistota</taxon>
        <taxon>Synergistia</taxon>
        <taxon>Synergistales</taxon>
        <taxon>Aminithiophilaceae</taxon>
        <taxon>Aminithiophilus</taxon>
    </lineage>
</organism>
<evidence type="ECO:0000313" key="6">
    <source>
        <dbReference type="EMBL" id="QTX32479.1"/>
    </source>
</evidence>
<evidence type="ECO:0000256" key="4">
    <source>
        <dbReference type="PROSITE-ProRule" id="PRU00335"/>
    </source>
</evidence>
<dbReference type="PRINTS" id="PR00455">
    <property type="entry name" value="HTHTETR"/>
</dbReference>
<dbReference type="AlphaFoldDB" id="A0A9Q7AFY5"/>
<dbReference type="InterPro" id="IPR050109">
    <property type="entry name" value="HTH-type_TetR-like_transc_reg"/>
</dbReference>
<keyword evidence="1" id="KW-0805">Transcription regulation</keyword>
<keyword evidence="3" id="KW-0804">Transcription</keyword>
<dbReference type="PANTHER" id="PTHR30055:SF234">
    <property type="entry name" value="HTH-TYPE TRANSCRIPTIONAL REGULATOR BETI"/>
    <property type="match status" value="1"/>
</dbReference>
<dbReference type="Gene3D" id="1.10.357.10">
    <property type="entry name" value="Tetracycline Repressor, domain 2"/>
    <property type="match status" value="1"/>
</dbReference>
<accession>A0A9Q7AFY5</accession>
<dbReference type="SUPFAM" id="SSF46689">
    <property type="entry name" value="Homeodomain-like"/>
    <property type="match status" value="1"/>
</dbReference>
<name>A0A9Q7AFY5_9BACT</name>
<protein>
    <submittedName>
        <fullName evidence="6">TetR/AcrR family transcriptional regulator</fullName>
    </submittedName>
</protein>
<dbReference type="GO" id="GO:0000976">
    <property type="term" value="F:transcription cis-regulatory region binding"/>
    <property type="evidence" value="ECO:0007669"/>
    <property type="project" value="TreeGrafter"/>
</dbReference>
<dbReference type="Proteomes" id="UP000671879">
    <property type="component" value="Chromosome"/>
</dbReference>
<dbReference type="InterPro" id="IPR036271">
    <property type="entry name" value="Tet_transcr_reg_TetR-rel_C_sf"/>
</dbReference>
<dbReference type="RefSeq" id="WP_274373715.1">
    <property type="nucleotide sequence ID" value="NZ_CP072943.1"/>
</dbReference>
<dbReference type="Pfam" id="PF17926">
    <property type="entry name" value="TetR_C_21"/>
    <property type="match status" value="1"/>
</dbReference>
<gene>
    <name evidence="6" type="ORF">KAR29_00570</name>
</gene>
<dbReference type="Pfam" id="PF00440">
    <property type="entry name" value="TetR_N"/>
    <property type="match status" value="1"/>
</dbReference>